<evidence type="ECO:0000313" key="1">
    <source>
        <dbReference type="EMBL" id="QIW89382.1"/>
    </source>
</evidence>
<organism evidence="1">
    <name type="scientific">Xanthomonas phage PPDBI</name>
    <dbReference type="NCBI Taxonomy" id="2723911"/>
    <lineage>
        <taxon>Viruses</taxon>
        <taxon>Duplodnaviria</taxon>
        <taxon>Heunggongvirae</taxon>
        <taxon>Uroviricota</taxon>
        <taxon>Caudoviricetes</taxon>
    </lineage>
</organism>
<reference evidence="1" key="1">
    <citation type="submission" date="2020-03" db="EMBL/GenBank/DDBJ databases">
        <authorList>
            <person name="Shneider M.M."/>
            <person name="Evseev P.V."/>
            <person name="Korzhenkov A.A."/>
            <person name="Toschakov S.V."/>
            <person name="Vo T."/>
            <person name="Ignatov A.N."/>
            <person name="Miroshnikov K.A."/>
        </authorList>
    </citation>
    <scope>NUCLEOTIDE SEQUENCE [LARGE SCALE GENOMIC DNA]</scope>
</reference>
<protein>
    <submittedName>
        <fullName evidence="1">Uncharacterized protein</fullName>
    </submittedName>
</protein>
<name>A0A6H0X5R1_9CAUD</name>
<accession>A0A6H0X5R1</accession>
<proteinExistence type="predicted"/>
<dbReference type="EMBL" id="MT210154">
    <property type="protein sequence ID" value="QIW89382.1"/>
    <property type="molecule type" value="Genomic_DNA"/>
</dbReference>
<gene>
    <name evidence="1" type="ORF">PPDBI_00023</name>
</gene>
<sequence length="126" mass="12790">MANTNPGPAITASNNSVAATGNLSNEWILLLTPGLTTSIPANSSAEIAITVAGLLLYDFAEVNKLNHVAGLSVGNARVSAANTLSIQMVNSTASPIALQTTDQYIVSIERPMASVVSAGLPTAIPS</sequence>